<sequence>MPEESNEDEASTLARTLLVCKYLTTLDLTPKQFMVTFMSSNHPDLIFRRRMMKVGKAFKQTRSIVRNFGRLSRGCAHGQANWESLILEEATDIVNAQDLPRGHFPGGAYVSSRRITPDYFSNSSEILRDSQVTMGMSFLHSLLKNKLAFGMNQVPPVTDDKGENVCDPMDESQTASNAGVTRGLLDARGTVFNDQEDEGTVMSMENMVFVKASAADQKALKLTKASPL</sequence>
<dbReference type="HOGENOM" id="CLU_1215012_0_0_1"/>
<dbReference type="InParanoid" id="F4RTA0"/>
<dbReference type="OrthoDB" id="2506139at2759"/>
<name>F4RTA0_MELLP</name>
<organism evidence="2">
    <name type="scientific">Melampsora larici-populina (strain 98AG31 / pathotype 3-4-7)</name>
    <name type="common">Poplar leaf rust fungus</name>
    <dbReference type="NCBI Taxonomy" id="747676"/>
    <lineage>
        <taxon>Eukaryota</taxon>
        <taxon>Fungi</taxon>
        <taxon>Dikarya</taxon>
        <taxon>Basidiomycota</taxon>
        <taxon>Pucciniomycotina</taxon>
        <taxon>Pucciniomycetes</taxon>
        <taxon>Pucciniales</taxon>
        <taxon>Melampsoraceae</taxon>
        <taxon>Melampsora</taxon>
    </lineage>
</organism>
<accession>F4RTA0</accession>
<protein>
    <submittedName>
        <fullName evidence="1">Uncharacterized protein</fullName>
    </submittedName>
</protein>
<dbReference type="Proteomes" id="UP000001072">
    <property type="component" value="Unassembled WGS sequence"/>
</dbReference>
<gene>
    <name evidence="1" type="ORF">MELLADRAFT_108497</name>
</gene>
<dbReference type="KEGG" id="mlr:MELLADRAFT_108497"/>
<reference evidence="2" key="1">
    <citation type="journal article" date="2011" name="Proc. Natl. Acad. Sci. U.S.A.">
        <title>Obligate biotrophy features unraveled by the genomic analysis of rust fungi.</title>
        <authorList>
            <person name="Duplessis S."/>
            <person name="Cuomo C.A."/>
            <person name="Lin Y.-C."/>
            <person name="Aerts A."/>
            <person name="Tisserant E."/>
            <person name="Veneault-Fourrey C."/>
            <person name="Joly D.L."/>
            <person name="Hacquard S."/>
            <person name="Amselem J."/>
            <person name="Cantarel B.L."/>
            <person name="Chiu R."/>
            <person name="Coutinho P.M."/>
            <person name="Feau N."/>
            <person name="Field M."/>
            <person name="Frey P."/>
            <person name="Gelhaye E."/>
            <person name="Goldberg J."/>
            <person name="Grabherr M.G."/>
            <person name="Kodira C.D."/>
            <person name="Kohler A."/>
            <person name="Kuees U."/>
            <person name="Lindquist E.A."/>
            <person name="Lucas S.M."/>
            <person name="Mago R."/>
            <person name="Mauceli E."/>
            <person name="Morin E."/>
            <person name="Murat C."/>
            <person name="Pangilinan J.L."/>
            <person name="Park R."/>
            <person name="Pearson M."/>
            <person name="Quesneville H."/>
            <person name="Rouhier N."/>
            <person name="Sakthikumar S."/>
            <person name="Salamov A.A."/>
            <person name="Schmutz J."/>
            <person name="Selles B."/>
            <person name="Shapiro H."/>
            <person name="Tanguay P."/>
            <person name="Tuskan G.A."/>
            <person name="Henrissat B."/>
            <person name="Van de Peer Y."/>
            <person name="Rouze P."/>
            <person name="Ellis J.G."/>
            <person name="Dodds P.N."/>
            <person name="Schein J.E."/>
            <person name="Zhong S."/>
            <person name="Hamelin R.C."/>
            <person name="Grigoriev I.V."/>
            <person name="Szabo L.J."/>
            <person name="Martin F."/>
        </authorList>
    </citation>
    <scope>NUCLEOTIDE SEQUENCE [LARGE SCALE GENOMIC DNA]</scope>
    <source>
        <strain evidence="2">98AG31 / pathotype 3-4-7</strain>
    </source>
</reference>
<dbReference type="EMBL" id="GL883119">
    <property type="protein sequence ID" value="EGG04224.1"/>
    <property type="molecule type" value="Genomic_DNA"/>
</dbReference>
<dbReference type="AlphaFoldDB" id="F4RTA0"/>
<evidence type="ECO:0000313" key="2">
    <source>
        <dbReference type="Proteomes" id="UP000001072"/>
    </source>
</evidence>
<dbReference type="RefSeq" id="XP_007412353.1">
    <property type="nucleotide sequence ID" value="XM_007412291.1"/>
</dbReference>
<dbReference type="GeneID" id="18923478"/>
<evidence type="ECO:0000313" key="1">
    <source>
        <dbReference type="EMBL" id="EGG04224.1"/>
    </source>
</evidence>
<dbReference type="VEuPathDB" id="FungiDB:MELLADRAFT_108497"/>
<keyword evidence="2" id="KW-1185">Reference proteome</keyword>
<proteinExistence type="predicted"/>